<dbReference type="SUPFAM" id="SSF52540">
    <property type="entry name" value="P-loop containing nucleoside triphosphate hydrolases"/>
    <property type="match status" value="1"/>
</dbReference>
<evidence type="ECO:0000256" key="4">
    <source>
        <dbReference type="ARBA" id="ARBA00022840"/>
    </source>
</evidence>
<dbReference type="GO" id="GO:0016887">
    <property type="term" value="F:ATP hydrolysis activity"/>
    <property type="evidence" value="ECO:0007669"/>
    <property type="project" value="InterPro"/>
</dbReference>
<dbReference type="AlphaFoldDB" id="A0A975AIZ6"/>
<gene>
    <name evidence="6" type="ORF">J0B03_03730</name>
</gene>
<dbReference type="Proteomes" id="UP000663499">
    <property type="component" value="Chromosome"/>
</dbReference>
<sequence length="295" mass="33567">MIQVRNLTQIYKSGKGIFEVSFDIKEGEVFGFLGPNGAGKTTTIRNIMGFSNASNGDVLIDGSNARTQTKKLQEKIGYLPGEMAFFDHMTGMEFLTFLGNMRRMKSWDRRDELIRLFELDPKGKIKKMSKGMKQKVGLVAAFMHDPDILILDEPTSGLDPFMQNVFMELIREEKEKGKTIMMSSHIFEEVQRSCDRAGIIRDGRLMAIEDIHSLKAMDKKRYRLTVADEASVARILQSSFDVERVDGMTLIVDQNGSYSDFFALLSQCEVTSFDTETRTLEDIFMKYYGEGTENE</sequence>
<evidence type="ECO:0000313" key="6">
    <source>
        <dbReference type="EMBL" id="QSX09189.1"/>
    </source>
</evidence>
<dbReference type="KEGG" id="alka:J0B03_03730"/>
<dbReference type="PANTHER" id="PTHR43335">
    <property type="entry name" value="ABC TRANSPORTER, ATP-BINDING PROTEIN"/>
    <property type="match status" value="1"/>
</dbReference>
<dbReference type="PROSITE" id="PS50893">
    <property type="entry name" value="ABC_TRANSPORTER_2"/>
    <property type="match status" value="1"/>
</dbReference>
<dbReference type="GO" id="GO:0005524">
    <property type="term" value="F:ATP binding"/>
    <property type="evidence" value="ECO:0007669"/>
    <property type="project" value="UniProtKB-KW"/>
</dbReference>
<keyword evidence="2" id="KW-0813">Transport</keyword>
<dbReference type="InterPro" id="IPR027417">
    <property type="entry name" value="P-loop_NTPase"/>
</dbReference>
<name>A0A975AIZ6_9FIRM</name>
<accession>A0A975AIZ6</accession>
<evidence type="ECO:0000256" key="3">
    <source>
        <dbReference type="ARBA" id="ARBA00022741"/>
    </source>
</evidence>
<keyword evidence="3" id="KW-0547">Nucleotide-binding</keyword>
<dbReference type="PROSITE" id="PS00211">
    <property type="entry name" value="ABC_TRANSPORTER_1"/>
    <property type="match status" value="1"/>
</dbReference>
<dbReference type="InterPro" id="IPR003593">
    <property type="entry name" value="AAA+_ATPase"/>
</dbReference>
<dbReference type="PANTHER" id="PTHR43335:SF4">
    <property type="entry name" value="ABC TRANSPORTER, ATP-BINDING PROTEIN"/>
    <property type="match status" value="1"/>
</dbReference>
<reference evidence="6" key="1">
    <citation type="submission" date="2021-03" db="EMBL/GenBank/DDBJ databases">
        <title>Alkalibacter marinus sp. nov., isolated from tidal flat sediment.</title>
        <authorList>
            <person name="Namirimu T."/>
            <person name="Yang J.-A."/>
            <person name="Yang S.-H."/>
            <person name="Kim Y.-J."/>
            <person name="Kwon K.K."/>
        </authorList>
    </citation>
    <scope>NUCLEOTIDE SEQUENCE</scope>
    <source>
        <strain evidence="6">ES005</strain>
    </source>
</reference>
<dbReference type="Pfam" id="PF00005">
    <property type="entry name" value="ABC_tran"/>
    <property type="match status" value="1"/>
</dbReference>
<organism evidence="6 7">
    <name type="scientific">Alkalibacter rhizosphaerae</name>
    <dbReference type="NCBI Taxonomy" id="2815577"/>
    <lineage>
        <taxon>Bacteria</taxon>
        <taxon>Bacillati</taxon>
        <taxon>Bacillota</taxon>
        <taxon>Clostridia</taxon>
        <taxon>Eubacteriales</taxon>
        <taxon>Eubacteriaceae</taxon>
        <taxon>Alkalibacter</taxon>
    </lineage>
</organism>
<dbReference type="InterPro" id="IPR003439">
    <property type="entry name" value="ABC_transporter-like_ATP-bd"/>
</dbReference>
<dbReference type="EMBL" id="CP071444">
    <property type="protein sequence ID" value="QSX09189.1"/>
    <property type="molecule type" value="Genomic_DNA"/>
</dbReference>
<keyword evidence="7" id="KW-1185">Reference proteome</keyword>
<dbReference type="Pfam" id="PF13732">
    <property type="entry name" value="DrrA1-3_C"/>
    <property type="match status" value="1"/>
</dbReference>
<keyword evidence="4 6" id="KW-0067">ATP-binding</keyword>
<evidence type="ECO:0000259" key="5">
    <source>
        <dbReference type="PROSITE" id="PS50893"/>
    </source>
</evidence>
<comment type="similarity">
    <text evidence="1">Belongs to the ABC transporter superfamily.</text>
</comment>
<proteinExistence type="inferred from homology"/>
<dbReference type="Gene3D" id="3.40.50.300">
    <property type="entry name" value="P-loop containing nucleotide triphosphate hydrolases"/>
    <property type="match status" value="1"/>
</dbReference>
<feature type="domain" description="ABC transporter" evidence="5">
    <location>
        <begin position="2"/>
        <end position="227"/>
    </location>
</feature>
<dbReference type="CDD" id="cd03230">
    <property type="entry name" value="ABC_DR_subfamily_A"/>
    <property type="match status" value="1"/>
</dbReference>
<evidence type="ECO:0000256" key="2">
    <source>
        <dbReference type="ARBA" id="ARBA00022448"/>
    </source>
</evidence>
<evidence type="ECO:0000313" key="7">
    <source>
        <dbReference type="Proteomes" id="UP000663499"/>
    </source>
</evidence>
<dbReference type="SMART" id="SM00382">
    <property type="entry name" value="AAA"/>
    <property type="match status" value="1"/>
</dbReference>
<dbReference type="InterPro" id="IPR025302">
    <property type="entry name" value="DrrA1/2-like_C"/>
</dbReference>
<dbReference type="InterPro" id="IPR017871">
    <property type="entry name" value="ABC_transporter-like_CS"/>
</dbReference>
<protein>
    <submittedName>
        <fullName evidence="6">ABC transporter ATP-binding protein</fullName>
    </submittedName>
</protein>
<evidence type="ECO:0000256" key="1">
    <source>
        <dbReference type="ARBA" id="ARBA00005417"/>
    </source>
</evidence>
<dbReference type="RefSeq" id="WP_207300528.1">
    <property type="nucleotide sequence ID" value="NZ_CP071444.1"/>
</dbReference>